<dbReference type="PANTHER" id="PTHR34410:SF2">
    <property type="entry name" value="RRNA INTRON-ENCODED HOMING ENDONUCLEASE"/>
    <property type="match status" value="1"/>
</dbReference>
<evidence type="ECO:0000313" key="3">
    <source>
        <dbReference type="Proteomes" id="UP000032141"/>
    </source>
</evidence>
<dbReference type="EnsemblPlants" id="Bo5g103370.1">
    <property type="protein sequence ID" value="Bo5g103370.1"/>
    <property type="gene ID" value="Bo5g103370"/>
</dbReference>
<reference evidence="2 3" key="1">
    <citation type="journal article" date="2014" name="Genome Biol.">
        <title>Transcriptome and methylome profiling reveals relics of genome dominance in the mesopolyploid Brassica oleracea.</title>
        <authorList>
            <person name="Parkin I.A."/>
            <person name="Koh C."/>
            <person name="Tang H."/>
            <person name="Robinson S.J."/>
            <person name="Kagale S."/>
            <person name="Clarke W.E."/>
            <person name="Town C.D."/>
            <person name="Nixon J."/>
            <person name="Krishnakumar V."/>
            <person name="Bidwell S.L."/>
            <person name="Denoeud F."/>
            <person name="Belcram H."/>
            <person name="Links M.G."/>
            <person name="Just J."/>
            <person name="Clarke C."/>
            <person name="Bender T."/>
            <person name="Huebert T."/>
            <person name="Mason A.S."/>
            <person name="Pires J.C."/>
            <person name="Barker G."/>
            <person name="Moore J."/>
            <person name="Walley P.G."/>
            <person name="Manoli S."/>
            <person name="Batley J."/>
            <person name="Edwards D."/>
            <person name="Nelson M.N."/>
            <person name="Wang X."/>
            <person name="Paterson A.H."/>
            <person name="King G."/>
            <person name="Bancroft I."/>
            <person name="Chalhoub B."/>
            <person name="Sharpe A.G."/>
        </authorList>
    </citation>
    <scope>NUCLEOTIDE SEQUENCE</scope>
    <source>
        <strain evidence="2 3">cv. TO1000</strain>
    </source>
</reference>
<feature type="signal peptide" evidence="1">
    <location>
        <begin position="1"/>
        <end position="22"/>
    </location>
</feature>
<dbReference type="AlphaFoldDB" id="A0A0D3CHN0"/>
<keyword evidence="1" id="KW-0732">Signal</keyword>
<dbReference type="Proteomes" id="UP000032141">
    <property type="component" value="Chromosome C5"/>
</dbReference>
<dbReference type="Gramene" id="Bo5g103370.1">
    <property type="protein sequence ID" value="Bo5g103370.1"/>
    <property type="gene ID" value="Bo5g103370"/>
</dbReference>
<dbReference type="PANTHER" id="PTHR34410">
    <property type="entry name" value="INTRON-ENCODED HOMING ENDONUCLEASE, PUTATIVE-RELATED"/>
    <property type="match status" value="1"/>
</dbReference>
<sequence length="379" mass="41565">MTAKSSFVPTFLVFAGMRHGLAVIYECYMVDPASSHMLVSKIKPCMFKKVIVEPWDGSPGPPSVSTGRLVPSLGDTLMALTGRDFDPIVLAFGIGAMINRDSRGHSYFIVRGGVLSQGCNLKELTKGNHQEWSLRLNLTQHGETYQEFQVSASHQLALTMSLPFVHTACCSYRLNDPVKCSERGDMDAFGYHQTSARKVSRKMQLNSLLSPTRRRCLFGSSPAMQTLKRLLATDILALASMKNLRPTLLAEGTSAWVSQITARGWPKSEVRTQGASRHAVVNSILVISPVVPVQKLLMTQSLQCDPRSVILERGAKEGESPIVPGPCRTRGVVYESGCLGMQPQSDGKFFPRLNMGVANKYYEVNIAVEVCKLKASPDV</sequence>
<feature type="chain" id="PRO_5002258803" evidence="1">
    <location>
        <begin position="23"/>
        <end position="379"/>
    </location>
</feature>
<organism evidence="2 3">
    <name type="scientific">Brassica oleracea var. oleracea</name>
    <dbReference type="NCBI Taxonomy" id="109376"/>
    <lineage>
        <taxon>Eukaryota</taxon>
        <taxon>Viridiplantae</taxon>
        <taxon>Streptophyta</taxon>
        <taxon>Embryophyta</taxon>
        <taxon>Tracheophyta</taxon>
        <taxon>Spermatophyta</taxon>
        <taxon>Magnoliopsida</taxon>
        <taxon>eudicotyledons</taxon>
        <taxon>Gunneridae</taxon>
        <taxon>Pentapetalae</taxon>
        <taxon>rosids</taxon>
        <taxon>malvids</taxon>
        <taxon>Brassicales</taxon>
        <taxon>Brassicaceae</taxon>
        <taxon>Brassiceae</taxon>
        <taxon>Brassica</taxon>
    </lineage>
</organism>
<keyword evidence="3" id="KW-1185">Reference proteome</keyword>
<dbReference type="HOGENOM" id="CLU_730272_0_0_1"/>
<evidence type="ECO:0000313" key="2">
    <source>
        <dbReference type="EnsemblPlants" id="Bo5g103370.1"/>
    </source>
</evidence>
<proteinExistence type="predicted"/>
<protein>
    <submittedName>
        <fullName evidence="2">Uncharacterized protein</fullName>
    </submittedName>
</protein>
<name>A0A0D3CHN0_BRAOL</name>
<evidence type="ECO:0000256" key="1">
    <source>
        <dbReference type="SAM" id="SignalP"/>
    </source>
</evidence>
<accession>A0A0D3CHN0</accession>
<reference evidence="2" key="2">
    <citation type="submission" date="2015-03" db="UniProtKB">
        <authorList>
            <consortium name="EnsemblPlants"/>
        </authorList>
    </citation>
    <scope>IDENTIFICATION</scope>
</reference>